<gene>
    <name evidence="2" type="ORF">MJA45_16890</name>
</gene>
<name>A0AA96LA22_9BACL</name>
<dbReference type="KEGG" id="paun:MJA45_16890"/>
<reference evidence="2 3" key="1">
    <citation type="submission" date="2022-02" db="EMBL/GenBank/DDBJ databases">
        <title>Paenibacillus sp. MBLB1776 Whole Genome Shotgun Sequencing.</title>
        <authorList>
            <person name="Hwang C.Y."/>
            <person name="Cho E.-S."/>
            <person name="Seo M.-J."/>
        </authorList>
    </citation>
    <scope>NUCLEOTIDE SEQUENCE [LARGE SCALE GENOMIC DNA]</scope>
    <source>
        <strain evidence="2 3">MBLB1776</strain>
    </source>
</reference>
<feature type="transmembrane region" description="Helical" evidence="1">
    <location>
        <begin position="34"/>
        <end position="53"/>
    </location>
</feature>
<protein>
    <submittedName>
        <fullName evidence="2">Uncharacterized protein</fullName>
    </submittedName>
</protein>
<keyword evidence="1" id="KW-0472">Membrane</keyword>
<evidence type="ECO:0000313" key="3">
    <source>
        <dbReference type="Proteomes" id="UP001305702"/>
    </source>
</evidence>
<dbReference type="RefSeq" id="WP_315603077.1">
    <property type="nucleotide sequence ID" value="NZ_CP130318.1"/>
</dbReference>
<accession>A0AA96LA22</accession>
<keyword evidence="3" id="KW-1185">Reference proteome</keyword>
<dbReference type="EMBL" id="CP130318">
    <property type="protein sequence ID" value="WNQ09304.1"/>
    <property type="molecule type" value="Genomic_DNA"/>
</dbReference>
<feature type="transmembrane region" description="Helical" evidence="1">
    <location>
        <begin position="82"/>
        <end position="99"/>
    </location>
</feature>
<keyword evidence="1" id="KW-0812">Transmembrane</keyword>
<feature type="transmembrane region" description="Helical" evidence="1">
    <location>
        <begin position="170"/>
        <end position="190"/>
    </location>
</feature>
<feature type="transmembrane region" description="Helical" evidence="1">
    <location>
        <begin position="6"/>
        <end position="22"/>
    </location>
</feature>
<evidence type="ECO:0000256" key="1">
    <source>
        <dbReference type="SAM" id="Phobius"/>
    </source>
</evidence>
<proteinExistence type="predicted"/>
<sequence length="204" mass="22422">MNEGYLASLLMVLTMILLTTGWKEVFLRQVSPRVIGLFMVGWIALSPFSFPFAGSRISLVVPLLIAGAAGALFRMEGLLDRLQVILSGTLCAILVYLYTEMTRMAPAAVLLSPELDKGLLLSLTMPLLQREALRQLTALTIGLLFAHWLLSLPLLGTAKVLGGAGFQDRWWLVVCLTRLISEAAWGLAVAGKRLASLVWKERRE</sequence>
<organism evidence="2 3">
    <name type="scientific">Paenibacillus aurantius</name>
    <dbReference type="NCBI Taxonomy" id="2918900"/>
    <lineage>
        <taxon>Bacteria</taxon>
        <taxon>Bacillati</taxon>
        <taxon>Bacillota</taxon>
        <taxon>Bacilli</taxon>
        <taxon>Bacillales</taxon>
        <taxon>Paenibacillaceae</taxon>
        <taxon>Paenibacillus</taxon>
    </lineage>
</organism>
<feature type="transmembrane region" description="Helical" evidence="1">
    <location>
        <begin position="136"/>
        <end position="158"/>
    </location>
</feature>
<dbReference type="AlphaFoldDB" id="A0AA96LA22"/>
<dbReference type="Proteomes" id="UP001305702">
    <property type="component" value="Chromosome"/>
</dbReference>
<evidence type="ECO:0000313" key="2">
    <source>
        <dbReference type="EMBL" id="WNQ09304.1"/>
    </source>
</evidence>
<keyword evidence="1" id="KW-1133">Transmembrane helix</keyword>